<sequence>MGRKRSLLLALVCLVFLSACGFKSETTQTSPNTSQSWKTYEVTFVGHQDPTPASTPKPKPTATQTATPTPTPTLTPSPTPTPTRTPPPTNNPPTDIPQTGSGAAPYGPPPALTSVEIELTQQLFAKINSDRAARGLPPFEWDDTLAGIARLHSWNMYHCGFSHTCPDGSDQCTRIKAAGFPNATDCGENIGSAGPSTPPWTNVAAVQQSMVDEGPSGWHFIHLFSTTLHKIGIGVYVDPSGWVWFTEDMVS</sequence>
<reference evidence="4 5" key="1">
    <citation type="submission" date="2018-06" db="EMBL/GenBank/DDBJ databases">
        <title>Genomic Encyclopedia of Archaeal and Bacterial Type Strains, Phase II (KMG-II): from individual species to whole genera.</title>
        <authorList>
            <person name="Goeker M."/>
        </authorList>
    </citation>
    <scope>NUCLEOTIDE SEQUENCE [LARGE SCALE GENOMIC DNA]</scope>
    <source>
        <strain evidence="4 5">ATCC BAA-1881</strain>
    </source>
</reference>
<feature type="region of interest" description="Disordered" evidence="1">
    <location>
        <begin position="46"/>
        <end position="111"/>
    </location>
</feature>
<proteinExistence type="predicted"/>
<feature type="compositionally biased region" description="Pro residues" evidence="1">
    <location>
        <begin position="69"/>
        <end position="95"/>
    </location>
</feature>
<accession>A0A326UBG8</accession>
<dbReference type="PANTHER" id="PTHR31157:SF1">
    <property type="entry name" value="SCP DOMAIN-CONTAINING PROTEIN"/>
    <property type="match status" value="1"/>
</dbReference>
<feature type="domain" description="SCP" evidence="3">
    <location>
        <begin position="125"/>
        <end position="246"/>
    </location>
</feature>
<feature type="compositionally biased region" description="Low complexity" evidence="1">
    <location>
        <begin position="96"/>
        <end position="105"/>
    </location>
</feature>
<evidence type="ECO:0000313" key="4">
    <source>
        <dbReference type="EMBL" id="PZW35857.1"/>
    </source>
</evidence>
<keyword evidence="5" id="KW-1185">Reference proteome</keyword>
<evidence type="ECO:0000259" key="3">
    <source>
        <dbReference type="Pfam" id="PF00188"/>
    </source>
</evidence>
<dbReference type="RefSeq" id="WP_111317491.1">
    <property type="nucleotide sequence ID" value="NZ_BIFX01000001.1"/>
</dbReference>
<dbReference type="Gene3D" id="3.40.33.10">
    <property type="entry name" value="CAP"/>
    <property type="match status" value="1"/>
</dbReference>
<dbReference type="EMBL" id="QKUF01000001">
    <property type="protein sequence ID" value="PZW35857.1"/>
    <property type="molecule type" value="Genomic_DNA"/>
</dbReference>
<name>A0A326UBG8_THEHA</name>
<keyword evidence="2" id="KW-0732">Signal</keyword>
<dbReference type="PANTHER" id="PTHR31157">
    <property type="entry name" value="SCP DOMAIN-CONTAINING PROTEIN"/>
    <property type="match status" value="1"/>
</dbReference>
<dbReference type="CDD" id="cd05379">
    <property type="entry name" value="CAP_bacterial"/>
    <property type="match status" value="1"/>
</dbReference>
<evidence type="ECO:0000256" key="2">
    <source>
        <dbReference type="SAM" id="SignalP"/>
    </source>
</evidence>
<gene>
    <name evidence="4" type="ORF">EI42_00020</name>
</gene>
<feature type="signal peptide" evidence="2">
    <location>
        <begin position="1"/>
        <end position="21"/>
    </location>
</feature>
<dbReference type="AlphaFoldDB" id="A0A326UBG8"/>
<evidence type="ECO:0000256" key="1">
    <source>
        <dbReference type="SAM" id="MobiDB-lite"/>
    </source>
</evidence>
<dbReference type="InterPro" id="IPR014044">
    <property type="entry name" value="CAP_dom"/>
</dbReference>
<dbReference type="Pfam" id="PF00188">
    <property type="entry name" value="CAP"/>
    <property type="match status" value="1"/>
</dbReference>
<dbReference type="Proteomes" id="UP000248806">
    <property type="component" value="Unassembled WGS sequence"/>
</dbReference>
<feature type="chain" id="PRO_5016360496" evidence="2">
    <location>
        <begin position="22"/>
        <end position="251"/>
    </location>
</feature>
<dbReference type="InterPro" id="IPR035940">
    <property type="entry name" value="CAP_sf"/>
</dbReference>
<protein>
    <submittedName>
        <fullName evidence="4">Uncharacterized protein YkwD</fullName>
    </submittedName>
</protein>
<organism evidence="4 5">
    <name type="scientific">Thermosporothrix hazakensis</name>
    <dbReference type="NCBI Taxonomy" id="644383"/>
    <lineage>
        <taxon>Bacteria</taxon>
        <taxon>Bacillati</taxon>
        <taxon>Chloroflexota</taxon>
        <taxon>Ktedonobacteria</taxon>
        <taxon>Ktedonobacterales</taxon>
        <taxon>Thermosporotrichaceae</taxon>
        <taxon>Thermosporothrix</taxon>
    </lineage>
</organism>
<dbReference type="SUPFAM" id="SSF55797">
    <property type="entry name" value="PR-1-like"/>
    <property type="match status" value="1"/>
</dbReference>
<evidence type="ECO:0000313" key="5">
    <source>
        <dbReference type="Proteomes" id="UP000248806"/>
    </source>
</evidence>
<comment type="caution">
    <text evidence="4">The sequence shown here is derived from an EMBL/GenBank/DDBJ whole genome shotgun (WGS) entry which is preliminary data.</text>
</comment>
<dbReference type="PROSITE" id="PS51257">
    <property type="entry name" value="PROKAR_LIPOPROTEIN"/>
    <property type="match status" value="1"/>
</dbReference>